<comment type="caution">
    <text evidence="2">The sequence shown here is derived from an EMBL/GenBank/DDBJ whole genome shotgun (WGS) entry which is preliminary data.</text>
</comment>
<sequence length="115" mass="12869">MPLPEPETLQPAWGHHLKSLHAVCSSSSRGGVQVSADLRSAFLMSSCRSSVSTPRPKPPPPARRRGDDITSVTFLQINWSEHEERRDTELNVRHTSGPHEQLYVMDEMFVMSSST</sequence>
<protein>
    <submittedName>
        <fullName evidence="2">Uncharacterized protein</fullName>
    </submittedName>
</protein>
<proteinExistence type="predicted"/>
<evidence type="ECO:0000256" key="1">
    <source>
        <dbReference type="SAM" id="MobiDB-lite"/>
    </source>
</evidence>
<feature type="region of interest" description="Disordered" evidence="1">
    <location>
        <begin position="45"/>
        <end position="68"/>
    </location>
</feature>
<name>A0A4Z2E7X3_9TELE</name>
<dbReference type="AlphaFoldDB" id="A0A4Z2E7X3"/>
<dbReference type="EMBL" id="SRLO01014615">
    <property type="protein sequence ID" value="TNN24670.1"/>
    <property type="molecule type" value="Genomic_DNA"/>
</dbReference>
<accession>A0A4Z2E7X3</accession>
<evidence type="ECO:0000313" key="2">
    <source>
        <dbReference type="EMBL" id="TNN24670.1"/>
    </source>
</evidence>
<keyword evidence="3" id="KW-1185">Reference proteome</keyword>
<gene>
    <name evidence="2" type="ORF">EYF80_065204</name>
</gene>
<reference evidence="2 3" key="1">
    <citation type="submission" date="2019-03" db="EMBL/GenBank/DDBJ databases">
        <title>First draft genome of Liparis tanakae, snailfish: a comprehensive survey of snailfish specific genes.</title>
        <authorList>
            <person name="Kim W."/>
            <person name="Song I."/>
            <person name="Jeong J.-H."/>
            <person name="Kim D."/>
            <person name="Kim S."/>
            <person name="Ryu S."/>
            <person name="Song J.Y."/>
            <person name="Lee S.K."/>
        </authorList>
    </citation>
    <scope>NUCLEOTIDE SEQUENCE [LARGE SCALE GENOMIC DNA]</scope>
    <source>
        <tissue evidence="2">Muscle</tissue>
    </source>
</reference>
<evidence type="ECO:0000313" key="3">
    <source>
        <dbReference type="Proteomes" id="UP000314294"/>
    </source>
</evidence>
<organism evidence="2 3">
    <name type="scientific">Liparis tanakae</name>
    <name type="common">Tanaka's snailfish</name>
    <dbReference type="NCBI Taxonomy" id="230148"/>
    <lineage>
        <taxon>Eukaryota</taxon>
        <taxon>Metazoa</taxon>
        <taxon>Chordata</taxon>
        <taxon>Craniata</taxon>
        <taxon>Vertebrata</taxon>
        <taxon>Euteleostomi</taxon>
        <taxon>Actinopterygii</taxon>
        <taxon>Neopterygii</taxon>
        <taxon>Teleostei</taxon>
        <taxon>Neoteleostei</taxon>
        <taxon>Acanthomorphata</taxon>
        <taxon>Eupercaria</taxon>
        <taxon>Perciformes</taxon>
        <taxon>Cottioidei</taxon>
        <taxon>Cottales</taxon>
        <taxon>Liparidae</taxon>
        <taxon>Liparis</taxon>
    </lineage>
</organism>
<dbReference type="Proteomes" id="UP000314294">
    <property type="component" value="Unassembled WGS sequence"/>
</dbReference>